<evidence type="ECO:0000259" key="5">
    <source>
        <dbReference type="Pfam" id="PF25151"/>
    </source>
</evidence>
<dbReference type="GO" id="GO:0030488">
    <property type="term" value="P:tRNA methylation"/>
    <property type="evidence" value="ECO:0007669"/>
    <property type="project" value="TreeGrafter"/>
</dbReference>
<organism evidence="6 7">
    <name type="scientific">Megaselia scalaris</name>
    <name type="common">Humpbacked fly</name>
    <name type="synonym">Phora scalaris</name>
    <dbReference type="NCBI Taxonomy" id="36166"/>
    <lineage>
        <taxon>Eukaryota</taxon>
        <taxon>Metazoa</taxon>
        <taxon>Ecdysozoa</taxon>
        <taxon>Arthropoda</taxon>
        <taxon>Hexapoda</taxon>
        <taxon>Insecta</taxon>
        <taxon>Pterygota</taxon>
        <taxon>Neoptera</taxon>
        <taxon>Endopterygota</taxon>
        <taxon>Diptera</taxon>
        <taxon>Brachycera</taxon>
        <taxon>Muscomorpha</taxon>
        <taxon>Platypezoidea</taxon>
        <taxon>Phoridae</taxon>
        <taxon>Megaseliini</taxon>
        <taxon>Megaselia</taxon>
    </lineage>
</organism>
<evidence type="ECO:0000256" key="2">
    <source>
        <dbReference type="ARBA" id="ARBA00022694"/>
    </source>
</evidence>
<dbReference type="AlphaFoldDB" id="T1GE42"/>
<dbReference type="HOGENOM" id="CLU_266604_0_0_1"/>
<dbReference type="InterPro" id="IPR016024">
    <property type="entry name" value="ARM-type_fold"/>
</dbReference>
<dbReference type="EMBL" id="CAQQ02042870">
    <property type="status" value="NOT_ANNOTATED_CDS"/>
    <property type="molecule type" value="Genomic_DNA"/>
</dbReference>
<dbReference type="SUPFAM" id="SSF48371">
    <property type="entry name" value="ARM repeat"/>
    <property type="match status" value="1"/>
</dbReference>
<dbReference type="EMBL" id="CAQQ02042874">
    <property type="status" value="NOT_ANNOTATED_CDS"/>
    <property type="molecule type" value="Genomic_DNA"/>
</dbReference>
<evidence type="ECO:0000313" key="6">
    <source>
        <dbReference type="EnsemblMetazoa" id="MESCA001600-PA"/>
    </source>
</evidence>
<evidence type="ECO:0000256" key="3">
    <source>
        <dbReference type="ARBA" id="ARBA00035698"/>
    </source>
</evidence>
<dbReference type="Pfam" id="PF10350">
    <property type="entry name" value="DUF2428"/>
    <property type="match status" value="1"/>
</dbReference>
<dbReference type="InterPro" id="IPR051954">
    <property type="entry name" value="tRNA_methyltransferase_THADA"/>
</dbReference>
<name>T1GE42_MEGSC</name>
<protein>
    <recommendedName>
        <fullName evidence="3">tRNA (32-2'-O)-methyltransferase regulator THADA</fullName>
    </recommendedName>
</protein>
<dbReference type="EnsemblMetazoa" id="MESCA001600-RA">
    <property type="protein sequence ID" value="MESCA001600-PA"/>
    <property type="gene ID" value="MESCA001600"/>
</dbReference>
<dbReference type="STRING" id="36166.T1GE42"/>
<accession>T1GE42</accession>
<reference evidence="7" key="1">
    <citation type="submission" date="2013-02" db="EMBL/GenBank/DDBJ databases">
        <authorList>
            <person name="Hughes D."/>
        </authorList>
    </citation>
    <scope>NUCLEOTIDE SEQUENCE</scope>
    <source>
        <strain>Durham</strain>
        <strain evidence="7">NC isolate 2 -- Noor lab</strain>
    </source>
</reference>
<keyword evidence="7" id="KW-1185">Reference proteome</keyword>
<feature type="domain" description="tRNA (32-2'-O)-methyltransferase regulator THADA-like C-terminal TPR repeats region" evidence="5">
    <location>
        <begin position="736"/>
        <end position="873"/>
    </location>
</feature>
<proteinExistence type="inferred from homology"/>
<evidence type="ECO:0000259" key="4">
    <source>
        <dbReference type="Pfam" id="PF10350"/>
    </source>
</evidence>
<evidence type="ECO:0000256" key="1">
    <source>
        <dbReference type="ARBA" id="ARBA00010409"/>
    </source>
</evidence>
<dbReference type="InterPro" id="IPR019442">
    <property type="entry name" value="THADA/TRM732_DUF2428"/>
</dbReference>
<dbReference type="PANTHER" id="PTHR14387">
    <property type="entry name" value="THADA/DEATH RECEPTOR INTERACTING PROTEIN"/>
    <property type="match status" value="1"/>
</dbReference>
<dbReference type="EMBL" id="CAQQ02042872">
    <property type="status" value="NOT_ANNOTATED_CDS"/>
    <property type="molecule type" value="Genomic_DNA"/>
</dbReference>
<evidence type="ECO:0000313" key="7">
    <source>
        <dbReference type="Proteomes" id="UP000015102"/>
    </source>
</evidence>
<feature type="domain" description="DUF2428" evidence="4">
    <location>
        <begin position="479"/>
        <end position="734"/>
    </location>
</feature>
<dbReference type="Pfam" id="PF25151">
    <property type="entry name" value="TPR_Trm732_C"/>
    <property type="match status" value="1"/>
</dbReference>
<dbReference type="EMBL" id="CAQQ02042871">
    <property type="status" value="NOT_ANNOTATED_CDS"/>
    <property type="molecule type" value="Genomic_DNA"/>
</dbReference>
<sequence>MQESDFCSYTKEMSKIINNIVNIGIESCSIPNILLASARNLYNFSKSLLSFKSLKENETVVKSMLSQMNSYALAFFEHHMDSVRHLCKDIFKNVVVLAKILDFNKLLQDILKSCKEEFALSISSVVLLQMSQALGTTYILENMEGIFEKYFDKNLGSDLHVNNFFEGLMLTHHKEVDISNWQDLWIAYLLNSANSSTNQRLAEIENLVSKAVKCEPQVLNFICEYKLSKISISTKLAALSSAKKSSNIQPFSADFREAILSSSDDTKILALKLLIESRKTTEIPATRQKSLALLEKSLTRLSLNIEKLQKTKVFDLESNQFYLKFLQDFTEILTGNLDDGSNFSRRSISLNLLEKCVEIFKNFHLPLEKLLAEKLENALFSRLEDSYEKNVHKLIVSVKPTDSLTAAYQCEYICESSESSYLEILNWVKNILMDGLVIAKKSISLASRDNPLYGALVVIKHLLDKLDLNKITDNSWKAFINEMIGLSKELTRVVGPIVNNSSPEGHLPNDFSPLDLGDDENKEYLESLNTKRQKTHNVKITPQMVLICAWRTVKEVSLILGNIVLYSPLSILITKDQVIEIGEHFKELLSETKHRGAFEQAYVGFSKLCTRLWRESELHQLPMIWLTNLMEEISKDENVSSKMCATRRSAGVPFLVQALITSELQVGTTKALNYCMNTLISICYDSSKSTESRVHALNILRALFRCTDLNEAVSSFITDGMICSIEGYDANTWAERNSSTLTYILPAYPRLYDFILAQLEEASKGVYEENFGGLTQISTRKLHPLLLLLSRLYPSALEGTESNLKLSDFIPYISICSSCKELQTRILAAKAISAIISKDHVEEYLSSICSVISSEFSLPTNFVHGQILQILHLIRGNQISREIEKEIFESLIKVQKEIDNAVILTCIFDIFNEILRKTLSGSNTIPLDKIKSDYQQKESFYYPVLRKSLMIFKIHKLRLENNFEVIGNVLCNFENASYEEIETKLNIILLTMTECPDEQFEIRNDEISCVKILEEKPSLNVENLLDQVLSSNIFYPECAIKAYAFVFSTDWTSKTPLAMCVEKYTRTNNKFETFLKCIEFLKDVSQPWNTDCLRFRAACILENICSNFIIAVNLRNWEALIDSTLILLNLLQDDELYVRQQAALVVLKCTGKSEDCDVLPLYAAEIFISWLAMQLKVLNSNEDIQRVFQEIVNIHGSNECVRGNDCDDIEIFDKNEANVFAEPRVIVDLVTKVFRDQFDFIK</sequence>
<dbReference type="GO" id="GO:0005829">
    <property type="term" value="C:cytosol"/>
    <property type="evidence" value="ECO:0007669"/>
    <property type="project" value="TreeGrafter"/>
</dbReference>
<dbReference type="InterPro" id="IPR056842">
    <property type="entry name" value="THADA-like_TPR_C"/>
</dbReference>
<dbReference type="Proteomes" id="UP000015102">
    <property type="component" value="Unassembled WGS sequence"/>
</dbReference>
<keyword evidence="2" id="KW-0819">tRNA processing</keyword>
<dbReference type="PANTHER" id="PTHR14387:SF7">
    <property type="entry name" value="THYROID ADENOMA-ASSOCIATED PROTEIN"/>
    <property type="match status" value="1"/>
</dbReference>
<comment type="similarity">
    <text evidence="1">Belongs to the THADA family.</text>
</comment>
<reference evidence="6" key="2">
    <citation type="submission" date="2015-06" db="UniProtKB">
        <authorList>
            <consortium name="EnsemblMetazoa"/>
        </authorList>
    </citation>
    <scope>IDENTIFICATION</scope>
</reference>
<dbReference type="EMBL" id="CAQQ02042873">
    <property type="status" value="NOT_ANNOTATED_CDS"/>
    <property type="molecule type" value="Genomic_DNA"/>
</dbReference>